<reference evidence="1 2" key="1">
    <citation type="submission" date="2017-03" db="EMBL/GenBank/DDBJ databases">
        <title>Paenibacillus larvae genome sequencing.</title>
        <authorList>
            <person name="Dingman D.W."/>
        </authorList>
    </citation>
    <scope>NUCLEOTIDE SEQUENCE [LARGE SCALE GENOMIC DNA]</scope>
    <source>
        <strain evidence="1 2">SAG 10367</strain>
    </source>
</reference>
<proteinExistence type="predicted"/>
<evidence type="ECO:0000313" key="2">
    <source>
        <dbReference type="Proteomes" id="UP000192727"/>
    </source>
</evidence>
<dbReference type="Proteomes" id="UP000192727">
    <property type="component" value="Chromosome"/>
</dbReference>
<gene>
    <name evidence="1" type="ORF">B7C51_21525</name>
</gene>
<accession>A0A1V0UXH1</accession>
<protein>
    <recommendedName>
        <fullName evidence="3">HNH endonuclease</fullName>
    </recommendedName>
</protein>
<evidence type="ECO:0000313" key="1">
    <source>
        <dbReference type="EMBL" id="ARF69866.1"/>
    </source>
</evidence>
<dbReference type="EMBL" id="CP020557">
    <property type="protein sequence ID" value="ARF69866.1"/>
    <property type="molecule type" value="Genomic_DNA"/>
</dbReference>
<organism evidence="1 2">
    <name type="scientific">Paenibacillus larvae subsp. pulvifaciens</name>
    <dbReference type="NCBI Taxonomy" id="1477"/>
    <lineage>
        <taxon>Bacteria</taxon>
        <taxon>Bacillati</taxon>
        <taxon>Bacillota</taxon>
        <taxon>Bacilli</taxon>
        <taxon>Bacillales</taxon>
        <taxon>Paenibacillaceae</taxon>
        <taxon>Paenibacillus</taxon>
    </lineage>
</organism>
<sequence>MTYIPKRPLKPCKVHGCPELTRTRYCDNHAALEKLEKQRAHKEYDKYQRNKKAREFYLGKKWRKVRPD</sequence>
<evidence type="ECO:0008006" key="3">
    <source>
        <dbReference type="Google" id="ProtNLM"/>
    </source>
</evidence>
<name>A0A1V0UXH1_9BACL</name>
<dbReference type="AlphaFoldDB" id="A0A1V0UXH1"/>